<organism evidence="8 9">
    <name type="scientific">Vreelandella olivaria</name>
    <dbReference type="NCBI Taxonomy" id="390919"/>
    <lineage>
        <taxon>Bacteria</taxon>
        <taxon>Pseudomonadati</taxon>
        <taxon>Pseudomonadota</taxon>
        <taxon>Gammaproteobacteria</taxon>
        <taxon>Oceanospirillales</taxon>
        <taxon>Halomonadaceae</taxon>
        <taxon>Vreelandella</taxon>
    </lineage>
</organism>
<feature type="transmembrane region" description="Helical" evidence="7">
    <location>
        <begin position="9"/>
        <end position="29"/>
    </location>
</feature>
<dbReference type="PANTHER" id="PTHR43663:SF1">
    <property type="entry name" value="CHROMATE TRANSPORTER"/>
    <property type="match status" value="1"/>
</dbReference>
<dbReference type="InterPro" id="IPR003370">
    <property type="entry name" value="Chromate_transpt"/>
</dbReference>
<dbReference type="Pfam" id="PF02417">
    <property type="entry name" value="Chromate_transp"/>
    <property type="match status" value="1"/>
</dbReference>
<name>A0ABN5WQH8_9GAMM</name>
<evidence type="ECO:0008006" key="10">
    <source>
        <dbReference type="Google" id="ProtNLM"/>
    </source>
</evidence>
<evidence type="ECO:0000313" key="9">
    <source>
        <dbReference type="Proteomes" id="UP000289555"/>
    </source>
</evidence>
<protein>
    <recommendedName>
        <fullName evidence="10">Chromate transporter</fullName>
    </recommendedName>
</protein>
<evidence type="ECO:0000256" key="7">
    <source>
        <dbReference type="SAM" id="Phobius"/>
    </source>
</evidence>
<evidence type="ECO:0000256" key="5">
    <source>
        <dbReference type="ARBA" id="ARBA00022989"/>
    </source>
</evidence>
<proteinExistence type="inferred from homology"/>
<gene>
    <name evidence="8" type="ORF">HORIV_15730</name>
</gene>
<keyword evidence="4 7" id="KW-0812">Transmembrane</keyword>
<comment type="similarity">
    <text evidence="2">Belongs to the chromate ion transporter (CHR) (TC 2.A.51) family.</text>
</comment>
<sequence>MGLFDKSQAALGWLVSITMAIIAAGLIYWLGLHPGWVIGAILVAALLRPAGKEKKRRGRHDLLGSLLSVFIPNIIGYGGGPAIIPLIEAEVVGRYGWMTAQTFAETLALGNALPSPIATKMAGYVGYEVAGIGGAFIAVAATVIPTLLLMLGALGLLYRHRDSPRVKRMSQWVRPVIAMMMAWLTLGFLLESLDSSGTIHTLIIGIVAAIALVGFKTHPAFVVMGALVYGGLIIP</sequence>
<feature type="transmembrane region" description="Helical" evidence="7">
    <location>
        <begin position="202"/>
        <end position="229"/>
    </location>
</feature>
<evidence type="ECO:0000256" key="3">
    <source>
        <dbReference type="ARBA" id="ARBA00022475"/>
    </source>
</evidence>
<dbReference type="Proteomes" id="UP000289555">
    <property type="component" value="Chromosome"/>
</dbReference>
<evidence type="ECO:0000256" key="1">
    <source>
        <dbReference type="ARBA" id="ARBA00004651"/>
    </source>
</evidence>
<accession>A0ABN5WQH8</accession>
<evidence type="ECO:0000256" key="6">
    <source>
        <dbReference type="ARBA" id="ARBA00023136"/>
    </source>
</evidence>
<feature type="transmembrane region" description="Helical" evidence="7">
    <location>
        <begin position="129"/>
        <end position="151"/>
    </location>
</feature>
<reference evidence="9" key="1">
    <citation type="journal article" date="2019" name="Microbiol. Resour. Announc.">
        <title>Complete Genome Sequence of Halomonas olivaria, a Moderately Halophilic Bacterium Isolated from Olive Processing Effluents, Obtained by Nanopore Sequencing.</title>
        <authorList>
            <person name="Nagata S."/>
            <person name="Ii K.M."/>
            <person name="Tsukimi T."/>
            <person name="Miura M.C."/>
            <person name="Galipon J."/>
            <person name="Arakawa K."/>
        </authorList>
    </citation>
    <scope>NUCLEOTIDE SEQUENCE [LARGE SCALE GENOMIC DNA]</scope>
    <source>
        <strain evidence="9">TYRC17</strain>
    </source>
</reference>
<keyword evidence="3" id="KW-1003">Cell membrane</keyword>
<dbReference type="PANTHER" id="PTHR43663">
    <property type="entry name" value="CHROMATE TRANSPORT PROTEIN-RELATED"/>
    <property type="match status" value="1"/>
</dbReference>
<feature type="transmembrane region" description="Helical" evidence="7">
    <location>
        <begin position="63"/>
        <end position="87"/>
    </location>
</feature>
<evidence type="ECO:0000313" key="8">
    <source>
        <dbReference type="EMBL" id="BBI49152.1"/>
    </source>
</evidence>
<feature type="transmembrane region" description="Helical" evidence="7">
    <location>
        <begin position="172"/>
        <end position="190"/>
    </location>
</feature>
<evidence type="ECO:0000256" key="4">
    <source>
        <dbReference type="ARBA" id="ARBA00022692"/>
    </source>
</evidence>
<dbReference type="EMBL" id="AP019416">
    <property type="protein sequence ID" value="BBI49152.1"/>
    <property type="molecule type" value="Genomic_DNA"/>
</dbReference>
<keyword evidence="6 7" id="KW-0472">Membrane</keyword>
<keyword evidence="5 7" id="KW-1133">Transmembrane helix</keyword>
<keyword evidence="9" id="KW-1185">Reference proteome</keyword>
<dbReference type="InterPro" id="IPR052518">
    <property type="entry name" value="CHR_Transporter"/>
</dbReference>
<evidence type="ECO:0000256" key="2">
    <source>
        <dbReference type="ARBA" id="ARBA00005262"/>
    </source>
</evidence>
<comment type="subcellular location">
    <subcellularLocation>
        <location evidence="1">Cell membrane</location>
        <topology evidence="1">Multi-pass membrane protein</topology>
    </subcellularLocation>
</comment>